<reference evidence="2 3" key="1">
    <citation type="submission" date="2020-04" db="EMBL/GenBank/DDBJ databases">
        <authorList>
            <person name="Laetsch R D."/>
            <person name="Stevens L."/>
            <person name="Kumar S."/>
            <person name="Blaxter L. M."/>
        </authorList>
    </citation>
    <scope>NUCLEOTIDE SEQUENCE [LARGE SCALE GENOMIC DNA]</scope>
</reference>
<dbReference type="Proteomes" id="UP000494206">
    <property type="component" value="Unassembled WGS sequence"/>
</dbReference>
<feature type="signal peptide" evidence="1">
    <location>
        <begin position="1"/>
        <end position="17"/>
    </location>
</feature>
<keyword evidence="3" id="KW-1185">Reference proteome</keyword>
<gene>
    <name evidence="2" type="ORF">CBOVIS_LOCUS2240</name>
</gene>
<evidence type="ECO:0000313" key="3">
    <source>
        <dbReference type="Proteomes" id="UP000494206"/>
    </source>
</evidence>
<dbReference type="AlphaFoldDB" id="A0A8S1EGG9"/>
<evidence type="ECO:0000313" key="2">
    <source>
        <dbReference type="EMBL" id="CAB3399046.1"/>
    </source>
</evidence>
<dbReference type="OrthoDB" id="5863154at2759"/>
<protein>
    <submittedName>
        <fullName evidence="2">Uncharacterized protein</fullName>
    </submittedName>
</protein>
<evidence type="ECO:0000256" key="1">
    <source>
        <dbReference type="SAM" id="SignalP"/>
    </source>
</evidence>
<name>A0A8S1EGG9_9PELO</name>
<accession>A0A8S1EGG9</accession>
<dbReference type="EMBL" id="CADEPM010000001">
    <property type="protein sequence ID" value="CAB3399046.1"/>
    <property type="molecule type" value="Genomic_DNA"/>
</dbReference>
<sequence>MIKTIIIASLAVSMIFATPIRSTVGSEDEDILEFSVSNRGHEFAMPTRNILPERLIDEVPIDTNSSQERVSAVHSEDDIFYKFASLPLFPVEKSLKSLNGF</sequence>
<organism evidence="2 3">
    <name type="scientific">Caenorhabditis bovis</name>
    <dbReference type="NCBI Taxonomy" id="2654633"/>
    <lineage>
        <taxon>Eukaryota</taxon>
        <taxon>Metazoa</taxon>
        <taxon>Ecdysozoa</taxon>
        <taxon>Nematoda</taxon>
        <taxon>Chromadorea</taxon>
        <taxon>Rhabditida</taxon>
        <taxon>Rhabditina</taxon>
        <taxon>Rhabditomorpha</taxon>
        <taxon>Rhabditoidea</taxon>
        <taxon>Rhabditidae</taxon>
        <taxon>Peloderinae</taxon>
        <taxon>Caenorhabditis</taxon>
    </lineage>
</organism>
<comment type="caution">
    <text evidence="2">The sequence shown here is derived from an EMBL/GenBank/DDBJ whole genome shotgun (WGS) entry which is preliminary data.</text>
</comment>
<feature type="chain" id="PRO_5035934580" evidence="1">
    <location>
        <begin position="18"/>
        <end position="101"/>
    </location>
</feature>
<proteinExistence type="predicted"/>
<keyword evidence="1" id="KW-0732">Signal</keyword>